<dbReference type="RefSeq" id="WP_014638446.1">
    <property type="nucleotide sequence ID" value="NZ_AP023392.1"/>
</dbReference>
<name>A0A0Z8LG10_STRSU</name>
<reference evidence="1 2" key="1">
    <citation type="submission" date="2016-02" db="EMBL/GenBank/DDBJ databases">
        <authorList>
            <consortium name="Pathogen Informatics"/>
        </authorList>
    </citation>
    <scope>NUCLEOTIDE SEQUENCE [LARGE SCALE GENOMIC DNA]</scope>
    <source>
        <strain evidence="1 2">LSS8</strain>
    </source>
</reference>
<evidence type="ECO:0000313" key="1">
    <source>
        <dbReference type="EMBL" id="CYW11367.1"/>
    </source>
</evidence>
<evidence type="ECO:0000313" key="2">
    <source>
        <dbReference type="Proteomes" id="UP000072933"/>
    </source>
</evidence>
<proteinExistence type="predicted"/>
<accession>A0A0Z8LG10</accession>
<dbReference type="Pfam" id="PF14213">
    <property type="entry name" value="DUF4325"/>
    <property type="match status" value="1"/>
</dbReference>
<dbReference type="Proteomes" id="UP000072933">
    <property type="component" value="Unassembled WGS sequence"/>
</dbReference>
<dbReference type="AlphaFoldDB" id="A0A0Z8LG10"/>
<gene>
    <name evidence="1" type="ORF">ERS132370_01799</name>
</gene>
<dbReference type="InterPro" id="IPR025474">
    <property type="entry name" value="DUF4325"/>
</dbReference>
<organism evidence="1 2">
    <name type="scientific">Streptococcus suis</name>
    <dbReference type="NCBI Taxonomy" id="1307"/>
    <lineage>
        <taxon>Bacteria</taxon>
        <taxon>Bacillati</taxon>
        <taxon>Bacillota</taxon>
        <taxon>Bacilli</taxon>
        <taxon>Lactobacillales</taxon>
        <taxon>Streptococcaceae</taxon>
        <taxon>Streptococcus</taxon>
    </lineage>
</organism>
<protein>
    <submittedName>
        <fullName evidence="1">Uncharacterized protein</fullName>
    </submittedName>
</protein>
<dbReference type="EMBL" id="FIID01000022">
    <property type="protein sequence ID" value="CYW11367.1"/>
    <property type="molecule type" value="Genomic_DNA"/>
</dbReference>
<sequence>MTILFVKDIIGDTLAVTADKGERVFKILKTNIENNEQTTLDFEGITDLISAFSNTALGQLYDVADADTLNRLIKVNPDTLHPSDRRTIDRSIKNSKNKREKDREFRKRLAEKMDSELNI</sequence>